<sequence>MTVLVSSLPALVFFAVLAGFAWLAERARRRGSGHSLMAPFEEIWDPGAHRTHIEVQVRAERRSPAPSPGDPPDLPDLPPPARTRPTP</sequence>
<proteinExistence type="predicted"/>
<dbReference type="RefSeq" id="WP_204846401.1">
    <property type="nucleotide sequence ID" value="NZ_JAFBCL010000001.1"/>
</dbReference>
<keyword evidence="2" id="KW-0472">Membrane</keyword>
<keyword evidence="4" id="KW-1185">Reference proteome</keyword>
<reference evidence="3 4" key="1">
    <citation type="submission" date="2021-01" db="EMBL/GenBank/DDBJ databases">
        <title>Sequencing the genomes of 1000 actinobacteria strains.</title>
        <authorList>
            <person name="Klenk H.-P."/>
        </authorList>
    </citation>
    <scope>NUCLEOTIDE SEQUENCE [LARGE SCALE GENOMIC DNA]</scope>
    <source>
        <strain evidence="3 4">DSM 44581</strain>
    </source>
</reference>
<keyword evidence="2" id="KW-1133">Transmembrane helix</keyword>
<evidence type="ECO:0008006" key="5">
    <source>
        <dbReference type="Google" id="ProtNLM"/>
    </source>
</evidence>
<evidence type="ECO:0000313" key="3">
    <source>
        <dbReference type="EMBL" id="MBM7814362.1"/>
    </source>
</evidence>
<evidence type="ECO:0000256" key="2">
    <source>
        <dbReference type="SAM" id="Phobius"/>
    </source>
</evidence>
<accession>A0ABS2SDM4</accession>
<feature type="compositionally biased region" description="Pro residues" evidence="1">
    <location>
        <begin position="65"/>
        <end position="87"/>
    </location>
</feature>
<feature type="region of interest" description="Disordered" evidence="1">
    <location>
        <begin position="58"/>
        <end position="87"/>
    </location>
</feature>
<organism evidence="3 4">
    <name type="scientific">Saccharothrix algeriensis</name>
    <dbReference type="NCBI Taxonomy" id="173560"/>
    <lineage>
        <taxon>Bacteria</taxon>
        <taxon>Bacillati</taxon>
        <taxon>Actinomycetota</taxon>
        <taxon>Actinomycetes</taxon>
        <taxon>Pseudonocardiales</taxon>
        <taxon>Pseudonocardiaceae</taxon>
        <taxon>Saccharothrix</taxon>
    </lineage>
</organism>
<keyword evidence="2" id="KW-0812">Transmembrane</keyword>
<dbReference type="EMBL" id="JAFBCL010000001">
    <property type="protein sequence ID" value="MBM7814362.1"/>
    <property type="molecule type" value="Genomic_DNA"/>
</dbReference>
<evidence type="ECO:0000256" key="1">
    <source>
        <dbReference type="SAM" id="MobiDB-lite"/>
    </source>
</evidence>
<name>A0ABS2SDM4_9PSEU</name>
<comment type="caution">
    <text evidence="3">The sequence shown here is derived from an EMBL/GenBank/DDBJ whole genome shotgun (WGS) entry which is preliminary data.</text>
</comment>
<feature type="transmembrane region" description="Helical" evidence="2">
    <location>
        <begin position="6"/>
        <end position="24"/>
    </location>
</feature>
<evidence type="ECO:0000313" key="4">
    <source>
        <dbReference type="Proteomes" id="UP001195724"/>
    </source>
</evidence>
<protein>
    <recommendedName>
        <fullName evidence="5">Secreted protein</fullName>
    </recommendedName>
</protein>
<gene>
    <name evidence="3" type="ORF">JOE68_005227</name>
</gene>
<dbReference type="Proteomes" id="UP001195724">
    <property type="component" value="Unassembled WGS sequence"/>
</dbReference>